<evidence type="ECO:0000256" key="1">
    <source>
        <dbReference type="ARBA" id="ARBA00004141"/>
    </source>
</evidence>
<dbReference type="PANTHER" id="PTHR23291">
    <property type="entry name" value="BAX INHIBITOR-RELATED"/>
    <property type="match status" value="1"/>
</dbReference>
<feature type="transmembrane region" description="Helical" evidence="5">
    <location>
        <begin position="207"/>
        <end position="228"/>
    </location>
</feature>
<evidence type="ECO:0000313" key="8">
    <source>
        <dbReference type="Proteomes" id="UP000241107"/>
    </source>
</evidence>
<comment type="subcellular location">
    <subcellularLocation>
        <location evidence="1">Membrane</location>
        <topology evidence="1">Multi-pass membrane protein</topology>
    </subcellularLocation>
</comment>
<comment type="similarity">
    <text evidence="5">Belongs to the BI1 family.</text>
</comment>
<dbReference type="RefSeq" id="XP_024712058.1">
    <property type="nucleotide sequence ID" value="XM_024859676.1"/>
</dbReference>
<gene>
    <name evidence="7" type="ORF">C7M61_004356</name>
</gene>
<protein>
    <recommendedName>
        <fullName evidence="9">Bax inhibitor 1</fullName>
    </recommendedName>
</protein>
<dbReference type="PANTHER" id="PTHR23291:SF50">
    <property type="entry name" value="PROTEIN LIFEGUARD 4"/>
    <property type="match status" value="1"/>
</dbReference>
<feature type="transmembrane region" description="Helical" evidence="5">
    <location>
        <begin position="181"/>
        <end position="201"/>
    </location>
</feature>
<keyword evidence="8" id="KW-1185">Reference proteome</keyword>
<feature type="transmembrane region" description="Helical" evidence="5">
    <location>
        <begin position="97"/>
        <end position="117"/>
    </location>
</feature>
<keyword evidence="4 5" id="KW-0472">Membrane</keyword>
<evidence type="ECO:0000256" key="2">
    <source>
        <dbReference type="ARBA" id="ARBA00022692"/>
    </source>
</evidence>
<evidence type="ECO:0000256" key="3">
    <source>
        <dbReference type="ARBA" id="ARBA00022989"/>
    </source>
</evidence>
<evidence type="ECO:0008006" key="9">
    <source>
        <dbReference type="Google" id="ProtNLM"/>
    </source>
</evidence>
<name>A0A2P7YI02_9ASCO</name>
<feature type="compositionally biased region" description="Polar residues" evidence="6">
    <location>
        <begin position="1"/>
        <end position="11"/>
    </location>
</feature>
<keyword evidence="3 5" id="KW-1133">Transmembrane helix</keyword>
<dbReference type="AlphaFoldDB" id="A0A2P7YI02"/>
<dbReference type="CDD" id="cd10429">
    <property type="entry name" value="GAAP_like"/>
    <property type="match status" value="1"/>
</dbReference>
<dbReference type="GO" id="GO:0016020">
    <property type="term" value="C:membrane"/>
    <property type="evidence" value="ECO:0007669"/>
    <property type="project" value="UniProtKB-SubCell"/>
</dbReference>
<reference evidence="7 8" key="1">
    <citation type="submission" date="2018-03" db="EMBL/GenBank/DDBJ databases">
        <title>Candida pseudohaemulonii genome assembly and annotation.</title>
        <authorList>
            <person name="Munoz J.F."/>
            <person name="Gade L.G."/>
            <person name="Chow N.A."/>
            <person name="Litvintseva A.P."/>
            <person name="Loparev V.N."/>
            <person name="Cuomo C.A."/>
        </authorList>
    </citation>
    <scope>NUCLEOTIDE SEQUENCE [LARGE SCALE GENOMIC DNA]</scope>
    <source>
        <strain evidence="7 8">B12108</strain>
    </source>
</reference>
<dbReference type="VEuPathDB" id="FungiDB:C7M61_004356"/>
<dbReference type="Proteomes" id="UP000241107">
    <property type="component" value="Unassembled WGS sequence"/>
</dbReference>
<keyword evidence="2 5" id="KW-0812">Transmembrane</keyword>
<feature type="transmembrane region" description="Helical" evidence="5">
    <location>
        <begin position="124"/>
        <end position="144"/>
    </location>
</feature>
<dbReference type="Pfam" id="PF01027">
    <property type="entry name" value="Bax1-I"/>
    <property type="match status" value="1"/>
</dbReference>
<feature type="transmembrane region" description="Helical" evidence="5">
    <location>
        <begin position="150"/>
        <end position="169"/>
    </location>
</feature>
<dbReference type="InterPro" id="IPR006214">
    <property type="entry name" value="Bax_inhibitor_1-related"/>
</dbReference>
<evidence type="ECO:0000256" key="6">
    <source>
        <dbReference type="SAM" id="MobiDB-lite"/>
    </source>
</evidence>
<evidence type="ECO:0000256" key="5">
    <source>
        <dbReference type="RuleBase" id="RU004379"/>
    </source>
</evidence>
<sequence length="264" mass="29310">MSYSTLPQEPQTQPPAYESSTANSPYGEPSGARTDGDNIPDDFKYSLNVAACELPVRQMFIRKVYAILCLQILVTVAVGFFIKLSLSVQNWCLNNQWLFWVSFIGAFGFMIGAHIKARSYPTNLMLLAGFTLCEAYIVGLGCSLDKSEVLVKAALTTGVIFVGLTAFAFQTKYDFRSWQGALGMGLWAIIGWGLVMMFFPGSETVNMVYSGLGAILFSAYIVVDTQIIMKSMHLDDEVPAAIKLYLDILNLFLFILRMMRNSDD</sequence>
<accession>A0A2P7YI02</accession>
<dbReference type="GeneID" id="36567743"/>
<dbReference type="STRING" id="418784.A0A2P7YI02"/>
<comment type="caution">
    <text evidence="7">The sequence shown here is derived from an EMBL/GenBank/DDBJ whole genome shotgun (WGS) entry which is preliminary data.</text>
</comment>
<feature type="transmembrane region" description="Helical" evidence="5">
    <location>
        <begin position="240"/>
        <end position="259"/>
    </location>
</feature>
<feature type="region of interest" description="Disordered" evidence="6">
    <location>
        <begin position="1"/>
        <end position="33"/>
    </location>
</feature>
<dbReference type="OrthoDB" id="7933078at2759"/>
<proteinExistence type="inferred from homology"/>
<evidence type="ECO:0000256" key="4">
    <source>
        <dbReference type="ARBA" id="ARBA00023136"/>
    </source>
</evidence>
<dbReference type="EMBL" id="PYFQ01000014">
    <property type="protein sequence ID" value="PSK35567.1"/>
    <property type="molecule type" value="Genomic_DNA"/>
</dbReference>
<evidence type="ECO:0000313" key="7">
    <source>
        <dbReference type="EMBL" id="PSK35567.1"/>
    </source>
</evidence>
<feature type="transmembrane region" description="Helical" evidence="5">
    <location>
        <begin position="64"/>
        <end position="85"/>
    </location>
</feature>
<organism evidence="7 8">
    <name type="scientific">Candidozyma pseudohaemuli</name>
    <dbReference type="NCBI Taxonomy" id="418784"/>
    <lineage>
        <taxon>Eukaryota</taxon>
        <taxon>Fungi</taxon>
        <taxon>Dikarya</taxon>
        <taxon>Ascomycota</taxon>
        <taxon>Saccharomycotina</taxon>
        <taxon>Pichiomycetes</taxon>
        <taxon>Metschnikowiaceae</taxon>
        <taxon>Candidozyma</taxon>
    </lineage>
</organism>